<evidence type="ECO:0000256" key="5">
    <source>
        <dbReference type="SAM" id="SignalP"/>
    </source>
</evidence>
<dbReference type="Pfam" id="PF07365">
    <property type="entry name" value="Toxin_8"/>
    <property type="match status" value="1"/>
</dbReference>
<keyword evidence="4" id="KW-0800">Toxin</keyword>
<sequence>MRCLAFLVVTLLLVTAMTTAARLGPASDDWDAADDDEASDPIVLAVRDGCCSSPPCIANNPGLCG</sequence>
<keyword evidence="5" id="KW-0732">Signal</keyword>
<keyword evidence="3" id="KW-0964">Secreted</keyword>
<dbReference type="AlphaFoldDB" id="A0A0C9SER0"/>
<organism evidence="6">
    <name type="scientific">Conus tribblei</name>
    <name type="common">Tribble's cone</name>
    <name type="synonym">Splinoconus tribblei</name>
    <dbReference type="NCBI Taxonomy" id="101761"/>
    <lineage>
        <taxon>Eukaryota</taxon>
        <taxon>Metazoa</taxon>
        <taxon>Spiralia</taxon>
        <taxon>Lophotrochozoa</taxon>
        <taxon>Mollusca</taxon>
        <taxon>Gastropoda</taxon>
        <taxon>Caenogastropoda</taxon>
        <taxon>Neogastropoda</taxon>
        <taxon>Conoidea</taxon>
        <taxon>Conidae</taxon>
        <taxon>Conus</taxon>
        <taxon>Splinoconus</taxon>
    </lineage>
</organism>
<comment type="subcellular location">
    <subcellularLocation>
        <location evidence="1">Secreted</location>
    </subcellularLocation>
</comment>
<dbReference type="GO" id="GO:0005576">
    <property type="term" value="C:extracellular region"/>
    <property type="evidence" value="ECO:0007669"/>
    <property type="project" value="UniProtKB-SubCell"/>
</dbReference>
<dbReference type="InterPro" id="IPR009958">
    <property type="entry name" value="Conotoxin_a-typ"/>
</dbReference>
<proteinExistence type="inferred from homology"/>
<accession>A0A0C9SER0</accession>
<evidence type="ECO:0000256" key="2">
    <source>
        <dbReference type="ARBA" id="ARBA00006077"/>
    </source>
</evidence>
<comment type="similarity">
    <text evidence="2">Belongs to the conotoxin A superfamily.</text>
</comment>
<dbReference type="GO" id="GO:0090729">
    <property type="term" value="F:toxin activity"/>
    <property type="evidence" value="ECO:0007669"/>
    <property type="project" value="UniProtKB-KW"/>
</dbReference>
<name>A0A0C9SER0_CONTD</name>
<evidence type="ECO:0000256" key="1">
    <source>
        <dbReference type="ARBA" id="ARBA00004613"/>
    </source>
</evidence>
<feature type="chain" id="PRO_5002203465" evidence="5">
    <location>
        <begin position="21"/>
        <end position="65"/>
    </location>
</feature>
<evidence type="ECO:0000256" key="3">
    <source>
        <dbReference type="ARBA" id="ARBA00022525"/>
    </source>
</evidence>
<reference evidence="6" key="1">
    <citation type="journal article" date="2015" name="Mar. Biotechnol.">
        <title>High conopeptide diversity in Conus tribblei revealed through analysis of venom duct transcriptome using two high-throughput sequencing platforms.</title>
        <authorList>
            <person name="Barghi N."/>
            <person name="Concepcion G.P."/>
            <person name="Olivera B.M."/>
            <person name="Lluisma A.O."/>
        </authorList>
    </citation>
    <scope>NUCLEOTIDE SEQUENCE</scope>
    <source>
        <tissue evidence="6">Venom duct</tissue>
    </source>
</reference>
<evidence type="ECO:0000256" key="4">
    <source>
        <dbReference type="ARBA" id="ARBA00022656"/>
    </source>
</evidence>
<protein>
    <submittedName>
        <fullName evidence="6">Ctr_19_T conopeptide</fullName>
    </submittedName>
</protein>
<dbReference type="EMBL" id="GCJM01000001">
    <property type="protein sequence ID" value="JAG92877.1"/>
    <property type="molecule type" value="Transcribed_RNA"/>
</dbReference>
<feature type="signal peptide" evidence="5">
    <location>
        <begin position="1"/>
        <end position="20"/>
    </location>
</feature>
<evidence type="ECO:0000313" key="6">
    <source>
        <dbReference type="EMBL" id="JAG92877.1"/>
    </source>
</evidence>
<dbReference type="GO" id="GO:0030550">
    <property type="term" value="F:acetylcholine receptor inhibitor activity"/>
    <property type="evidence" value="ECO:0007669"/>
    <property type="project" value="InterPro"/>
</dbReference>